<evidence type="ECO:0000313" key="1">
    <source>
        <dbReference type="EMBL" id="KKK59118.1"/>
    </source>
</evidence>
<proteinExistence type="predicted"/>
<name>A0A0F8WR22_9ZZZZ</name>
<accession>A0A0F8WR22</accession>
<comment type="caution">
    <text evidence="1">The sequence shown here is derived from an EMBL/GenBank/DDBJ whole genome shotgun (WGS) entry which is preliminary data.</text>
</comment>
<feature type="non-terminal residue" evidence="1">
    <location>
        <position position="30"/>
    </location>
</feature>
<sequence>MNGIEGSIERMGPLGSFPWHDQQKFALASA</sequence>
<gene>
    <name evidence="1" type="ORF">LCGC14_3037620</name>
</gene>
<dbReference type="EMBL" id="LAZR01063636">
    <property type="protein sequence ID" value="KKK59118.1"/>
    <property type="molecule type" value="Genomic_DNA"/>
</dbReference>
<protein>
    <submittedName>
        <fullName evidence="1">Uncharacterized protein</fullName>
    </submittedName>
</protein>
<reference evidence="1" key="1">
    <citation type="journal article" date="2015" name="Nature">
        <title>Complex archaea that bridge the gap between prokaryotes and eukaryotes.</title>
        <authorList>
            <person name="Spang A."/>
            <person name="Saw J.H."/>
            <person name="Jorgensen S.L."/>
            <person name="Zaremba-Niedzwiedzka K."/>
            <person name="Martijn J."/>
            <person name="Lind A.E."/>
            <person name="van Eijk R."/>
            <person name="Schleper C."/>
            <person name="Guy L."/>
            <person name="Ettema T.J."/>
        </authorList>
    </citation>
    <scope>NUCLEOTIDE SEQUENCE</scope>
</reference>
<dbReference type="AlphaFoldDB" id="A0A0F8WR22"/>
<organism evidence="1">
    <name type="scientific">marine sediment metagenome</name>
    <dbReference type="NCBI Taxonomy" id="412755"/>
    <lineage>
        <taxon>unclassified sequences</taxon>
        <taxon>metagenomes</taxon>
        <taxon>ecological metagenomes</taxon>
    </lineage>
</organism>